<protein>
    <submittedName>
        <fullName evidence="4">Sortase family protein, LPXTG-site transpeptidase</fullName>
        <ecNumber evidence="4">3.4.22.70</ecNumber>
    </submittedName>
</protein>
<evidence type="ECO:0000256" key="3">
    <source>
        <dbReference type="SAM" id="Phobius"/>
    </source>
</evidence>
<keyword evidence="3" id="KW-1133">Transmembrane helix</keyword>
<dbReference type="STRING" id="571915.CMUST_12975"/>
<reference evidence="5" key="2">
    <citation type="submission" date="2015-05" db="EMBL/GenBank/DDBJ databases">
        <title>Complete genome sequence of Corynebacterium mustelae DSM 45274, isolated from various tissues of a male ferret with lethal sepsis.</title>
        <authorList>
            <person name="Ruckert C."/>
            <person name="Albersmeier A."/>
            <person name="Winkler A."/>
            <person name="Tauch A."/>
        </authorList>
    </citation>
    <scope>NUCLEOTIDE SEQUENCE [LARGE SCALE GENOMIC DNA]</scope>
    <source>
        <strain evidence="5">DSM 45274</strain>
    </source>
</reference>
<gene>
    <name evidence="4" type="primary">srtB</name>
    <name evidence="4" type="ORF">CMUST_12975</name>
</gene>
<keyword evidence="3" id="KW-0472">Membrane</keyword>
<organism evidence="4 5">
    <name type="scientific">Corynebacterium mustelae</name>
    <dbReference type="NCBI Taxonomy" id="571915"/>
    <lineage>
        <taxon>Bacteria</taxon>
        <taxon>Bacillati</taxon>
        <taxon>Actinomycetota</taxon>
        <taxon>Actinomycetes</taxon>
        <taxon>Mycobacteriales</taxon>
        <taxon>Corynebacteriaceae</taxon>
        <taxon>Corynebacterium</taxon>
    </lineage>
</organism>
<dbReference type="InterPro" id="IPR042002">
    <property type="entry name" value="Sortase_C"/>
</dbReference>
<evidence type="ECO:0000256" key="1">
    <source>
        <dbReference type="ARBA" id="ARBA00022801"/>
    </source>
</evidence>
<keyword evidence="3" id="KW-0812">Transmembrane</keyword>
<feature type="transmembrane region" description="Helical" evidence="3">
    <location>
        <begin position="259"/>
        <end position="280"/>
    </location>
</feature>
<evidence type="ECO:0000313" key="5">
    <source>
        <dbReference type="Proteomes" id="UP000035199"/>
    </source>
</evidence>
<dbReference type="Gene3D" id="2.40.260.10">
    <property type="entry name" value="Sortase"/>
    <property type="match status" value="1"/>
</dbReference>
<dbReference type="InterPro" id="IPR023365">
    <property type="entry name" value="Sortase_dom-sf"/>
</dbReference>
<dbReference type="Pfam" id="PF04203">
    <property type="entry name" value="Sortase"/>
    <property type="match status" value="1"/>
</dbReference>
<reference evidence="4 5" key="1">
    <citation type="journal article" date="2015" name="Genome Announc.">
        <title>Complete Genome Sequence of the Type Strain Corynebacterium mustelae DSM 45274, Isolated from Various Tissues of a Male Ferret with Lethal Sepsis.</title>
        <authorList>
            <person name="Ruckert C."/>
            <person name="Eimer J."/>
            <person name="Winkler A."/>
            <person name="Tauch A."/>
        </authorList>
    </citation>
    <scope>NUCLEOTIDE SEQUENCE [LARGE SCALE GENOMIC DNA]</scope>
    <source>
        <strain evidence="4 5">DSM 45274</strain>
    </source>
</reference>
<dbReference type="NCBIfam" id="NF033745">
    <property type="entry name" value="class_C_sortase"/>
    <property type="match status" value="1"/>
</dbReference>
<dbReference type="EC" id="3.4.22.70" evidence="4"/>
<evidence type="ECO:0000256" key="2">
    <source>
        <dbReference type="PIRSR" id="PIRSR605754-1"/>
    </source>
</evidence>
<dbReference type="RefSeq" id="WP_052844773.1">
    <property type="nucleotide sequence ID" value="NZ_CP011542.1"/>
</dbReference>
<dbReference type="CDD" id="cd05827">
    <property type="entry name" value="Sortase_C"/>
    <property type="match status" value="1"/>
</dbReference>
<evidence type="ECO:0000313" key="4">
    <source>
        <dbReference type="EMBL" id="AKK06891.1"/>
    </source>
</evidence>
<dbReference type="NCBIfam" id="TIGR01076">
    <property type="entry name" value="sortase_fam"/>
    <property type="match status" value="1"/>
</dbReference>
<feature type="active site" description="Acyl-thioester intermediate" evidence="2">
    <location>
        <position position="225"/>
    </location>
</feature>
<dbReference type="Proteomes" id="UP000035199">
    <property type="component" value="Chromosome"/>
</dbReference>
<keyword evidence="1 4" id="KW-0378">Hydrolase</keyword>
<dbReference type="EMBL" id="CP011542">
    <property type="protein sequence ID" value="AKK06891.1"/>
    <property type="molecule type" value="Genomic_DNA"/>
</dbReference>
<feature type="active site" description="Proton donor/acceptor" evidence="2">
    <location>
        <position position="163"/>
    </location>
</feature>
<dbReference type="AlphaFoldDB" id="A0A0G3H0G0"/>
<sequence>MVLVATRRDARASTRRKRSRRSLIWVVLGVVVLLYPMVATIYNDYKIHQQAATYGKSVARIDPPEQLEHYQFQAHAYNSWLTQQGHHARPALPSDPGFDRYMETLNPPETFGVMARIRIPSIGVDLPVRHTTNSSVLYEGAGHMYGSSLPVGGMGTNAVISAHTGMVDASMFDNLPRIKDGALIRIDVLGSSLYYQVVSRQVVAPSDYSAVEYFHDRDLLTLITCTPYGINTDRLLVLAERVDPAPVGADSETTVWFRWSWWMIADAAIIICVVLGVTGWELRLAWRRRKAKTEVGGER</sequence>
<dbReference type="InterPro" id="IPR005754">
    <property type="entry name" value="Sortase"/>
</dbReference>
<dbReference type="SUPFAM" id="SSF63817">
    <property type="entry name" value="Sortase"/>
    <property type="match status" value="1"/>
</dbReference>
<feature type="transmembrane region" description="Helical" evidence="3">
    <location>
        <begin position="23"/>
        <end position="42"/>
    </location>
</feature>
<dbReference type="PATRIC" id="fig|571915.4.peg.2779"/>
<keyword evidence="5" id="KW-1185">Reference proteome</keyword>
<dbReference type="KEGG" id="cmv:CMUST_12975"/>
<name>A0A0G3H0G0_9CORY</name>
<proteinExistence type="predicted"/>
<accession>A0A0G3H0G0</accession>
<dbReference type="OrthoDB" id="5242161at2"/>
<dbReference type="GO" id="GO:0016787">
    <property type="term" value="F:hydrolase activity"/>
    <property type="evidence" value="ECO:0007669"/>
    <property type="project" value="UniProtKB-KW"/>
</dbReference>